<dbReference type="AlphaFoldDB" id="A0A443Z0R3"/>
<accession>A0A443Z0R3</accession>
<sequence>MKKQFLTAIAVTLCLYGHAQTEKGKVVIGGGVGFSSMDYKGETEQKVTSFNLGPSAGFFVGKNALLGIELRYSYEKRNPTKVTTAANGTVITNEIGGDKTHSYLINPFFRYYLDLHEKIKLFGQVNAGMMLGNTKEIIPIGPYSRDRKTTSYLASIQPGIAVFPHKNIAIELKVGLFTYFNQKYNYTNPNVTDFRVTQFSFGSDLNQPSLGINFHF</sequence>
<evidence type="ECO:0000259" key="2">
    <source>
        <dbReference type="Pfam" id="PF13505"/>
    </source>
</evidence>
<dbReference type="Gene3D" id="2.40.160.20">
    <property type="match status" value="1"/>
</dbReference>
<keyword evidence="4" id="KW-1185">Reference proteome</keyword>
<dbReference type="RefSeq" id="WP_113645583.1">
    <property type="nucleotide sequence ID" value="NZ_QMHN01000001.1"/>
</dbReference>
<evidence type="ECO:0000313" key="3">
    <source>
        <dbReference type="EMBL" id="RWU10088.1"/>
    </source>
</evidence>
<organism evidence="3 4">
    <name type="scientific">Pedobacter chitinilyticus</name>
    <dbReference type="NCBI Taxonomy" id="2233776"/>
    <lineage>
        <taxon>Bacteria</taxon>
        <taxon>Pseudomonadati</taxon>
        <taxon>Bacteroidota</taxon>
        <taxon>Sphingobacteriia</taxon>
        <taxon>Sphingobacteriales</taxon>
        <taxon>Sphingobacteriaceae</taxon>
        <taxon>Pedobacter</taxon>
    </lineage>
</organism>
<dbReference type="Pfam" id="PF13505">
    <property type="entry name" value="OMP_b-brl"/>
    <property type="match status" value="1"/>
</dbReference>
<dbReference type="OrthoDB" id="945117at2"/>
<reference evidence="3 4" key="1">
    <citation type="submission" date="2018-06" db="EMBL/GenBank/DDBJ databases">
        <title>Pedobacter endophyticus sp. nov., an endophytic bacterium isolated from a leaf of Triticum aestivum.</title>
        <authorList>
            <person name="Zhang L."/>
        </authorList>
    </citation>
    <scope>NUCLEOTIDE SEQUENCE [LARGE SCALE GENOMIC DNA]</scope>
    <source>
        <strain evidence="3 4">CM134L-2</strain>
    </source>
</reference>
<dbReference type="SUPFAM" id="SSF56925">
    <property type="entry name" value="OMPA-like"/>
    <property type="match status" value="1"/>
</dbReference>
<gene>
    <name evidence="3" type="ORF">DPV69_01725</name>
</gene>
<proteinExistence type="predicted"/>
<dbReference type="EMBL" id="SAYW01000001">
    <property type="protein sequence ID" value="RWU10088.1"/>
    <property type="molecule type" value="Genomic_DNA"/>
</dbReference>
<comment type="caution">
    <text evidence="3">The sequence shown here is derived from an EMBL/GenBank/DDBJ whole genome shotgun (WGS) entry which is preliminary data.</text>
</comment>
<feature type="domain" description="Outer membrane protein beta-barrel" evidence="2">
    <location>
        <begin position="6"/>
        <end position="196"/>
    </location>
</feature>
<dbReference type="Proteomes" id="UP000284120">
    <property type="component" value="Unassembled WGS sequence"/>
</dbReference>
<protein>
    <recommendedName>
        <fullName evidence="2">Outer membrane protein beta-barrel domain-containing protein</fullName>
    </recommendedName>
</protein>
<keyword evidence="1" id="KW-0732">Signal</keyword>
<dbReference type="InterPro" id="IPR027385">
    <property type="entry name" value="Beta-barrel_OMP"/>
</dbReference>
<evidence type="ECO:0000256" key="1">
    <source>
        <dbReference type="ARBA" id="ARBA00022729"/>
    </source>
</evidence>
<dbReference type="InterPro" id="IPR011250">
    <property type="entry name" value="OMP/PagP_B-barrel"/>
</dbReference>
<name>A0A443Z0R3_9SPHI</name>
<evidence type="ECO:0000313" key="4">
    <source>
        <dbReference type="Proteomes" id="UP000284120"/>
    </source>
</evidence>